<reference evidence="1" key="1">
    <citation type="submission" date="2022-07" db="EMBL/GenBank/DDBJ databases">
        <title>Genome Sequence of Lecanicillium saksenae.</title>
        <authorList>
            <person name="Buettner E."/>
        </authorList>
    </citation>
    <scope>NUCLEOTIDE SEQUENCE</scope>
    <source>
        <strain evidence="1">VT-O1</strain>
    </source>
</reference>
<evidence type="ECO:0000313" key="1">
    <source>
        <dbReference type="EMBL" id="KAJ3476101.1"/>
    </source>
</evidence>
<sequence>MASAYSPLFDWEALGFRANYVKDGLEAQEENGELFLGIDTLDPAMDIDLAGLDAACQNARSGSMSSINTIPNAAPWTPTETSSNELTAAGSIGAEYIWQQQQQSQQQQQLDAATLRILPQQRNEQLRRDMVRRSQATDESPVEDTDQDTSAFPRARQPRIIRRQNRACDACRAAKKACNLPPRWLTQGRNNASKKTCSLCATRGTECTVSWLVNSSQNKKARKPSTDANTTMVPMNNSSAATMTLENDIARQIVARDTREIQFSFYVDSFEMPVSQCLLRGTMPPIYKLGLEAISDLARIPYMSQYIERAESSVRMCGDASIDSPWKAAMDAEPHLFRAVSLLDAIFETVLFPRIAKAKQVSITETYRQVAFATASQYTVKGPSATLDASSRGHDMSLATFRKARDLAFSNISTVGSFRLSFAMLLLGKVSPPGCGEELEGFSQDTRYLFQKGHKRLQSLCARAMTALQAVPGSASGRRDQPISVQAGLSLPPEAFPLGFGASHPNRNGSLAPTAAWARFLPTALPAPSRSQAPKHLQRA</sequence>
<comment type="caution">
    <text evidence="1">The sequence shown here is derived from an EMBL/GenBank/DDBJ whole genome shotgun (WGS) entry which is preliminary data.</text>
</comment>
<evidence type="ECO:0000313" key="2">
    <source>
        <dbReference type="Proteomes" id="UP001148737"/>
    </source>
</evidence>
<keyword evidence="2" id="KW-1185">Reference proteome</keyword>
<dbReference type="EMBL" id="JANAKD010001847">
    <property type="protein sequence ID" value="KAJ3476101.1"/>
    <property type="molecule type" value="Genomic_DNA"/>
</dbReference>
<proteinExistence type="predicted"/>
<accession>A0ACC1QIA5</accession>
<name>A0ACC1QIA5_9HYPO</name>
<organism evidence="1 2">
    <name type="scientific">Lecanicillium saksenae</name>
    <dbReference type="NCBI Taxonomy" id="468837"/>
    <lineage>
        <taxon>Eukaryota</taxon>
        <taxon>Fungi</taxon>
        <taxon>Dikarya</taxon>
        <taxon>Ascomycota</taxon>
        <taxon>Pezizomycotina</taxon>
        <taxon>Sordariomycetes</taxon>
        <taxon>Hypocreomycetidae</taxon>
        <taxon>Hypocreales</taxon>
        <taxon>Cordycipitaceae</taxon>
        <taxon>Lecanicillium</taxon>
    </lineage>
</organism>
<protein>
    <submittedName>
        <fullName evidence="1">Uncharacterized protein</fullName>
    </submittedName>
</protein>
<gene>
    <name evidence="1" type="ORF">NLG97_g9234</name>
</gene>
<dbReference type="Proteomes" id="UP001148737">
    <property type="component" value="Unassembled WGS sequence"/>
</dbReference>